<feature type="domain" description="Gfo/Idh/MocA-like oxidoreductase bacterial type C-terminal" evidence="3">
    <location>
        <begin position="209"/>
        <end position="283"/>
    </location>
</feature>
<dbReference type="EMBL" id="VSSQ01000020">
    <property type="protein sequence ID" value="MPL63116.1"/>
    <property type="molecule type" value="Genomic_DNA"/>
</dbReference>
<dbReference type="InterPro" id="IPR000683">
    <property type="entry name" value="Gfo/Idh/MocA-like_OxRdtase_N"/>
</dbReference>
<keyword evidence="1" id="KW-0472">Membrane</keyword>
<evidence type="ECO:0000259" key="2">
    <source>
        <dbReference type="Pfam" id="PF01408"/>
    </source>
</evidence>
<dbReference type="PANTHER" id="PTHR43818">
    <property type="entry name" value="BCDNA.GH03377"/>
    <property type="match status" value="1"/>
</dbReference>
<dbReference type="Gene3D" id="3.30.360.10">
    <property type="entry name" value="Dihydrodipicolinate Reductase, domain 2"/>
    <property type="match status" value="1"/>
</dbReference>
<name>A0A644T844_9ZZZZ</name>
<organism evidence="4">
    <name type="scientific">bioreactor metagenome</name>
    <dbReference type="NCBI Taxonomy" id="1076179"/>
    <lineage>
        <taxon>unclassified sequences</taxon>
        <taxon>metagenomes</taxon>
        <taxon>ecological metagenomes</taxon>
    </lineage>
</organism>
<protein>
    <submittedName>
        <fullName evidence="4">Inositol 2-dehydrogenase/D-chiro-inositol 3-dehydrogenase</fullName>
        <ecNumber evidence="4">1.1.1.18</ecNumber>
    </submittedName>
</protein>
<comment type="caution">
    <text evidence="4">The sequence shown here is derived from an EMBL/GenBank/DDBJ whole genome shotgun (WGS) entry which is preliminary data.</text>
</comment>
<dbReference type="GO" id="GO:0050112">
    <property type="term" value="F:inositol 2-dehydrogenase (NAD+) activity"/>
    <property type="evidence" value="ECO:0007669"/>
    <property type="project" value="UniProtKB-EC"/>
</dbReference>
<dbReference type="InterPro" id="IPR050463">
    <property type="entry name" value="Gfo/Idh/MocA_oxidrdct_glycsds"/>
</dbReference>
<keyword evidence="4" id="KW-0560">Oxidoreductase</keyword>
<feature type="transmembrane region" description="Helical" evidence="1">
    <location>
        <begin position="21"/>
        <end position="43"/>
    </location>
</feature>
<sequence length="495" mass="56235">MMEEKSNTNNGMDRRQFIRNTALTAAGFMIMPSHVISGLGHIVPSDKLNIVGIGVGGRGGGVIRAVSSQNIIALCDVDWKYSKKIFEEFPDAKKYYDWRKMFDELGKSIDAVVVGTPDHTHAIISINAMKMGKHVYCEKPLTHSVWESRQMAEIAREYKVATQMGNQGNSGEGIRQVCEWVWDGAIGEVREAHAWTNRPIWPQGLERPKEVMQVPDTLNWDLFLGPARERPYHSIYTPWNWRGWWDFGTGALGDMACHIMDPIFMSLNLKYPVKVQGTSSQFNTESPPLAEVVKYIFPAREKFHKLKMPEVSVTWWDGGLLPPRPEELPDGEIMGRDSNGGCLLIGSKGKIMTGCYGKDPFLLPLDYDKDYKRPAPSMRRVTTSHEMDWVRACKESPASRVEASSHFGYSGPMNEMVVMGVVAVRLQDLKRELLWDGENMRFTNISDNDEIRVVKSDKFEVIDGHPHFDTQHETMNAKAAAEEYIRHTYREGWTM</sequence>
<reference evidence="4" key="1">
    <citation type="submission" date="2019-08" db="EMBL/GenBank/DDBJ databases">
        <authorList>
            <person name="Kucharzyk K."/>
            <person name="Murdoch R.W."/>
            <person name="Higgins S."/>
            <person name="Loffler F."/>
        </authorList>
    </citation>
    <scope>NUCLEOTIDE SEQUENCE</scope>
</reference>
<dbReference type="GO" id="GO:0000166">
    <property type="term" value="F:nucleotide binding"/>
    <property type="evidence" value="ECO:0007669"/>
    <property type="project" value="InterPro"/>
</dbReference>
<dbReference type="Pfam" id="PF01408">
    <property type="entry name" value="GFO_IDH_MocA"/>
    <property type="match status" value="1"/>
</dbReference>
<dbReference type="SUPFAM" id="SSF51735">
    <property type="entry name" value="NAD(P)-binding Rossmann-fold domains"/>
    <property type="match status" value="1"/>
</dbReference>
<dbReference type="Pfam" id="PF19051">
    <property type="entry name" value="GFO_IDH_MocA_C2"/>
    <property type="match status" value="1"/>
</dbReference>
<dbReference type="InterPro" id="IPR036291">
    <property type="entry name" value="NAD(P)-bd_dom_sf"/>
</dbReference>
<gene>
    <name evidence="4" type="primary">iolG_4</name>
    <name evidence="4" type="ORF">SDC9_08736</name>
</gene>
<dbReference type="SUPFAM" id="SSF55347">
    <property type="entry name" value="Glyceraldehyde-3-phosphate dehydrogenase-like, C-terminal domain"/>
    <property type="match status" value="1"/>
</dbReference>
<evidence type="ECO:0000256" key="1">
    <source>
        <dbReference type="SAM" id="Phobius"/>
    </source>
</evidence>
<dbReference type="PANTHER" id="PTHR43818:SF10">
    <property type="entry name" value="NADH-DEPENDENT DEHYDROGENASE-RELATED"/>
    <property type="match status" value="1"/>
</dbReference>
<evidence type="ECO:0000259" key="3">
    <source>
        <dbReference type="Pfam" id="PF19051"/>
    </source>
</evidence>
<dbReference type="EC" id="1.1.1.18" evidence="4"/>
<dbReference type="Gene3D" id="3.40.50.720">
    <property type="entry name" value="NAD(P)-binding Rossmann-like Domain"/>
    <property type="match status" value="1"/>
</dbReference>
<accession>A0A644T844</accession>
<dbReference type="InterPro" id="IPR043906">
    <property type="entry name" value="Gfo/Idh/MocA_OxRdtase_bact_C"/>
</dbReference>
<feature type="domain" description="Gfo/Idh/MocA-like oxidoreductase N-terminal" evidence="2">
    <location>
        <begin position="50"/>
        <end position="165"/>
    </location>
</feature>
<keyword evidence="1" id="KW-1133">Transmembrane helix</keyword>
<proteinExistence type="predicted"/>
<dbReference type="AlphaFoldDB" id="A0A644T844"/>
<keyword evidence="1" id="KW-0812">Transmembrane</keyword>
<evidence type="ECO:0000313" key="4">
    <source>
        <dbReference type="EMBL" id="MPL63116.1"/>
    </source>
</evidence>